<feature type="chain" id="PRO_5040152646" evidence="2">
    <location>
        <begin position="20"/>
        <end position="748"/>
    </location>
</feature>
<feature type="signal peptide" evidence="2">
    <location>
        <begin position="1"/>
        <end position="19"/>
    </location>
</feature>
<keyword evidence="2" id="KW-0732">Signal</keyword>
<sequence>MYFFQILTALHLISKLCYASFVKTLDLRDVESGSSLRAGLRASSQTAHNQGSRAMVPEISSTGSGETRTQRESGARHPGSGHPNVAIDHDNMNGWNSQQLPYVNYRPVPVYPPGLSSHGPLDPFYYSFPSNYGPPVHVYSPILSSHGPLVYSPFLSNHPPVYQLIPSNHGPLVYSPVLSNHPPVYQPIHFNHGTISFLYPLPPPSLSHGAFTAFSVPRPLLSNSAVLGLPAHGSYFSYNPGFTTHLWEAGHEEHESQVFYSPSQTSTSWNQAASYPPGHYSTQDHPHLIVATTSVPPNQIDIANPPPKQNEQVVSESSQPKRELEGTSVKSQDKENSAKAPLLSSLGSGKEILEESSLQSPDSDHTSSIAPTEVGISKQIADKDSLGAEVERPTNIQQNQVSERDTESAKVNTPTNELPGSTRVHVADVKVKSKPHQIDTEKEGQEAQVTTENPHGDELKADLNPSKGVNAQANRKATRKLEKLKKKNASRNGPPRNSKKTAVREGTGLSPPHDGEESTSSSAKAEAKMPDQEVAITDKQDSDQKTSKEEKNSKDEGEGEQKLKENTGASELERLPEASVEGNLADKVDDINTSQSSSLSKDPATEAQSKTGNPSKKNQKKRLKKKEKLAGDILPSLEGPPRREPLPKTVGSNSDQEPQEAKRPEVILKEILQPENKKHFLEVELDEATFASIGKSDIISAMHQAKFFDEKEGLRRFHSIIAQWHQKRLLHYCDASAKISQWFTIFKV</sequence>
<protein>
    <submittedName>
        <fullName evidence="3">Uncharacterized protein</fullName>
    </submittedName>
</protein>
<feature type="compositionally biased region" description="Polar residues" evidence="1">
    <location>
        <begin position="309"/>
        <end position="318"/>
    </location>
</feature>
<evidence type="ECO:0000256" key="1">
    <source>
        <dbReference type="SAM" id="MobiDB-lite"/>
    </source>
</evidence>
<evidence type="ECO:0000313" key="3">
    <source>
        <dbReference type="EMBL" id="KAG0139156.1"/>
    </source>
</evidence>
<feature type="compositionally biased region" description="Basic and acidic residues" evidence="1">
    <location>
        <begin position="380"/>
        <end position="392"/>
    </location>
</feature>
<dbReference type="EMBL" id="MU167748">
    <property type="protein sequence ID" value="KAG0139156.1"/>
    <property type="molecule type" value="Genomic_DNA"/>
</dbReference>
<organism evidence="3 4">
    <name type="scientific">Cronartium quercuum f. sp. fusiforme G11</name>
    <dbReference type="NCBI Taxonomy" id="708437"/>
    <lineage>
        <taxon>Eukaryota</taxon>
        <taxon>Fungi</taxon>
        <taxon>Dikarya</taxon>
        <taxon>Basidiomycota</taxon>
        <taxon>Pucciniomycotina</taxon>
        <taxon>Pucciniomycetes</taxon>
        <taxon>Pucciniales</taxon>
        <taxon>Coleosporiaceae</taxon>
        <taxon>Cronartium</taxon>
    </lineage>
</organism>
<reference evidence="3" key="1">
    <citation type="submission" date="2013-11" db="EMBL/GenBank/DDBJ databases">
        <title>Genome sequence of the fusiform rust pathogen reveals effectors for host alternation and coevolution with pine.</title>
        <authorList>
            <consortium name="DOE Joint Genome Institute"/>
            <person name="Smith K."/>
            <person name="Pendleton A."/>
            <person name="Kubisiak T."/>
            <person name="Anderson C."/>
            <person name="Salamov A."/>
            <person name="Aerts A."/>
            <person name="Riley R."/>
            <person name="Clum A."/>
            <person name="Lindquist E."/>
            <person name="Ence D."/>
            <person name="Campbell M."/>
            <person name="Kronenberg Z."/>
            <person name="Feau N."/>
            <person name="Dhillon B."/>
            <person name="Hamelin R."/>
            <person name="Burleigh J."/>
            <person name="Smith J."/>
            <person name="Yandell M."/>
            <person name="Nelson C."/>
            <person name="Grigoriev I."/>
            <person name="Davis J."/>
        </authorList>
    </citation>
    <scope>NUCLEOTIDE SEQUENCE</scope>
    <source>
        <strain evidence="3">G11</strain>
    </source>
</reference>
<feature type="compositionally biased region" description="Basic and acidic residues" evidence="1">
    <location>
        <begin position="525"/>
        <end position="576"/>
    </location>
</feature>
<dbReference type="AlphaFoldDB" id="A0A9P6N8E6"/>
<feature type="compositionally biased region" description="Basic and acidic residues" evidence="1">
    <location>
        <begin position="319"/>
        <end position="337"/>
    </location>
</feature>
<feature type="region of interest" description="Disordered" evidence="1">
    <location>
        <begin position="41"/>
        <end position="82"/>
    </location>
</feature>
<name>A0A9P6N8E6_9BASI</name>
<feature type="compositionally biased region" description="Basic residues" evidence="1">
    <location>
        <begin position="617"/>
        <end position="627"/>
    </location>
</feature>
<feature type="compositionally biased region" description="Polar residues" evidence="1">
    <location>
        <begin position="356"/>
        <end position="370"/>
    </location>
</feature>
<comment type="caution">
    <text evidence="3">The sequence shown here is derived from an EMBL/GenBank/DDBJ whole genome shotgun (WGS) entry which is preliminary data.</text>
</comment>
<accession>A0A9P6N8E6</accession>
<feature type="region of interest" description="Disordered" evidence="1">
    <location>
        <begin position="297"/>
        <end position="662"/>
    </location>
</feature>
<feature type="compositionally biased region" description="Polar residues" evidence="1">
    <location>
        <begin position="591"/>
        <end position="615"/>
    </location>
</feature>
<feature type="compositionally biased region" description="Basic residues" evidence="1">
    <location>
        <begin position="476"/>
        <end position="489"/>
    </location>
</feature>
<feature type="compositionally biased region" description="Polar residues" evidence="1">
    <location>
        <begin position="409"/>
        <end position="419"/>
    </location>
</feature>
<proteinExistence type="predicted"/>
<keyword evidence="4" id="KW-1185">Reference proteome</keyword>
<feature type="compositionally biased region" description="Basic and acidic residues" evidence="1">
    <location>
        <begin position="425"/>
        <end position="445"/>
    </location>
</feature>
<evidence type="ECO:0000313" key="4">
    <source>
        <dbReference type="Proteomes" id="UP000886653"/>
    </source>
</evidence>
<evidence type="ECO:0000256" key="2">
    <source>
        <dbReference type="SAM" id="SignalP"/>
    </source>
</evidence>
<gene>
    <name evidence="3" type="ORF">CROQUDRAFT_719087</name>
</gene>
<feature type="compositionally biased region" description="Polar residues" evidence="1">
    <location>
        <begin position="42"/>
        <end position="52"/>
    </location>
</feature>
<dbReference type="Proteomes" id="UP000886653">
    <property type="component" value="Unassembled WGS sequence"/>
</dbReference>